<gene>
    <name evidence="2" type="ORF">IW256_003066</name>
</gene>
<dbReference type="InterPro" id="IPR010982">
    <property type="entry name" value="Lambda_DNA-bd_dom_sf"/>
</dbReference>
<evidence type="ECO:0000313" key="3">
    <source>
        <dbReference type="Proteomes" id="UP000614047"/>
    </source>
</evidence>
<dbReference type="SMART" id="SM00530">
    <property type="entry name" value="HTH_XRE"/>
    <property type="match status" value="1"/>
</dbReference>
<protein>
    <submittedName>
        <fullName evidence="2">Transcriptional regulator with XRE-family HTH domain</fullName>
    </submittedName>
</protein>
<proteinExistence type="predicted"/>
<dbReference type="Gene3D" id="1.10.260.40">
    <property type="entry name" value="lambda repressor-like DNA-binding domains"/>
    <property type="match status" value="1"/>
</dbReference>
<dbReference type="PROSITE" id="PS50943">
    <property type="entry name" value="HTH_CROC1"/>
    <property type="match status" value="1"/>
</dbReference>
<keyword evidence="3" id="KW-1185">Reference proteome</keyword>
<dbReference type="GO" id="GO:0003677">
    <property type="term" value="F:DNA binding"/>
    <property type="evidence" value="ECO:0007669"/>
    <property type="project" value="InterPro"/>
</dbReference>
<dbReference type="EMBL" id="JADOUA010000001">
    <property type="protein sequence ID" value="MBG6088953.1"/>
    <property type="molecule type" value="Genomic_DNA"/>
</dbReference>
<feature type="domain" description="HTH cro/C1-type" evidence="1">
    <location>
        <begin position="41"/>
        <end position="96"/>
    </location>
</feature>
<evidence type="ECO:0000313" key="2">
    <source>
        <dbReference type="EMBL" id="MBG6088953.1"/>
    </source>
</evidence>
<evidence type="ECO:0000259" key="1">
    <source>
        <dbReference type="PROSITE" id="PS50943"/>
    </source>
</evidence>
<sequence length="308" mass="34556">MPQDSAAKKPSADSASAVGRILDYPRDGGPTVLRILLGAQLRRLREARGMSTEEAGYEIRGSHSKISRMELGRVGFKERDVADLLTLYGVEDPEERDSLLQLAKEANTPGWWHRYGDVLPAWFETYLGLEGAASLLRSYEVQFIPGLLQTEDYARAVVRLGYHDASEEDVQRRVHLRMTRQERFTQPSGPTLWAVLDEAVLRRPLGGREVMRAQIRHLIDMTLKPNVTLQIVPFGAMEHAAVGGPFTILRFAEPGLSDVVFMEQLTSALYLDKPSDVDTYMRAMNNLCIAATRPDDTVKFLTTVLEQL</sequence>
<organism evidence="2 3">
    <name type="scientific">Actinomadura viridis</name>
    <dbReference type="NCBI Taxonomy" id="58110"/>
    <lineage>
        <taxon>Bacteria</taxon>
        <taxon>Bacillati</taxon>
        <taxon>Actinomycetota</taxon>
        <taxon>Actinomycetes</taxon>
        <taxon>Streptosporangiales</taxon>
        <taxon>Thermomonosporaceae</taxon>
        <taxon>Actinomadura</taxon>
    </lineage>
</organism>
<dbReference type="SUPFAM" id="SSF47413">
    <property type="entry name" value="lambda repressor-like DNA-binding domains"/>
    <property type="match status" value="1"/>
</dbReference>
<accession>A0A931GIU0</accession>
<dbReference type="AlphaFoldDB" id="A0A931GIU0"/>
<reference evidence="2" key="1">
    <citation type="submission" date="2020-11" db="EMBL/GenBank/DDBJ databases">
        <title>Sequencing the genomes of 1000 actinobacteria strains.</title>
        <authorList>
            <person name="Klenk H.-P."/>
        </authorList>
    </citation>
    <scope>NUCLEOTIDE SEQUENCE</scope>
    <source>
        <strain evidence="2">DSM 43175</strain>
    </source>
</reference>
<name>A0A931GIU0_9ACTN</name>
<dbReference type="Pfam" id="PF19054">
    <property type="entry name" value="DUF5753"/>
    <property type="match status" value="1"/>
</dbReference>
<comment type="caution">
    <text evidence="2">The sequence shown here is derived from an EMBL/GenBank/DDBJ whole genome shotgun (WGS) entry which is preliminary data.</text>
</comment>
<dbReference type="InterPro" id="IPR043917">
    <property type="entry name" value="DUF5753"/>
</dbReference>
<dbReference type="CDD" id="cd00093">
    <property type="entry name" value="HTH_XRE"/>
    <property type="match status" value="1"/>
</dbReference>
<dbReference type="Proteomes" id="UP000614047">
    <property type="component" value="Unassembled WGS sequence"/>
</dbReference>
<dbReference type="Pfam" id="PF13560">
    <property type="entry name" value="HTH_31"/>
    <property type="match status" value="1"/>
</dbReference>
<dbReference type="InterPro" id="IPR001387">
    <property type="entry name" value="Cro/C1-type_HTH"/>
</dbReference>